<feature type="transmembrane region" description="Helical" evidence="1">
    <location>
        <begin position="74"/>
        <end position="92"/>
    </location>
</feature>
<name>A0A1S1JZ98_9MYCO</name>
<proteinExistence type="predicted"/>
<sequence length="190" mass="20298">MTARWWPPIGLAAMVLLGWAVHGAPLPVDDWFQALGTDMGPRRAIFLLFTKPPLVAAALLIGIVVAVRQHRKRLAVAMVVSPILAITVVRLIKPVFGREKEGALAYPSGHTTFLVTVTGLLVLVAGLRLWVLAVAVCVVLLGTFGLSMTFHYFTDTVGGVLLGTSVVCLVALWTRGEASTPTHRAASGLR</sequence>
<dbReference type="Proteomes" id="UP000179636">
    <property type="component" value="Unassembled WGS sequence"/>
</dbReference>
<keyword evidence="1" id="KW-0472">Membrane</keyword>
<keyword evidence="1" id="KW-0812">Transmembrane</keyword>
<dbReference type="Gene3D" id="1.20.144.10">
    <property type="entry name" value="Phosphatidic acid phosphatase type 2/haloperoxidase"/>
    <property type="match status" value="1"/>
</dbReference>
<gene>
    <name evidence="2" type="ORF">BKG61_24490</name>
</gene>
<comment type="caution">
    <text evidence="2">The sequence shown here is derived from an EMBL/GenBank/DDBJ whole genome shotgun (WGS) entry which is preliminary data.</text>
</comment>
<dbReference type="RefSeq" id="WP_070946529.1">
    <property type="nucleotide sequence ID" value="NZ_MLHV01000030.1"/>
</dbReference>
<keyword evidence="1" id="KW-1133">Transmembrane helix</keyword>
<keyword evidence="3" id="KW-1185">Reference proteome</keyword>
<feature type="transmembrane region" description="Helical" evidence="1">
    <location>
        <begin position="129"/>
        <end position="150"/>
    </location>
</feature>
<dbReference type="InterPro" id="IPR036938">
    <property type="entry name" value="PAP2/HPO_sf"/>
</dbReference>
<reference evidence="2 3" key="1">
    <citation type="submission" date="2016-10" db="EMBL/GenBank/DDBJ databases">
        <title>Evaluation of Human, Animal and Environmental Mycobacterium chelonae Isolates by Core Genome Phylogenomic Analysis, Targeted Gene Comparison, and Anti-microbial Susceptibility Patterns: A Tale of Mistaken Identities.</title>
        <authorList>
            <person name="Fogelson S.B."/>
            <person name="Camus A.C."/>
            <person name="Lorenz W."/>
            <person name="Vasireddy R."/>
            <person name="Vasireddy S."/>
            <person name="Smith T."/>
            <person name="Brown-Elliott B.A."/>
            <person name="Wallace R.J.Jr."/>
            <person name="Hasan N.A."/>
            <person name="Reischl U."/>
            <person name="Sanchez S."/>
        </authorList>
    </citation>
    <scope>NUCLEOTIDE SEQUENCE [LARGE SCALE GENOMIC DNA]</scope>
    <source>
        <strain evidence="2 3">24999</strain>
    </source>
</reference>
<dbReference type="SUPFAM" id="SSF48317">
    <property type="entry name" value="Acid phosphatase/Vanadium-dependent haloperoxidase"/>
    <property type="match status" value="1"/>
</dbReference>
<evidence type="ECO:0000313" key="2">
    <source>
        <dbReference type="EMBL" id="OHT92239.1"/>
    </source>
</evidence>
<feature type="transmembrane region" description="Helical" evidence="1">
    <location>
        <begin position="156"/>
        <end position="174"/>
    </location>
</feature>
<feature type="transmembrane region" description="Helical" evidence="1">
    <location>
        <begin position="104"/>
        <end position="124"/>
    </location>
</feature>
<dbReference type="STRING" id="1908205.BKG60_19735"/>
<organism evidence="2 3">
    <name type="scientific">Mycobacterium syngnathidarum</name>
    <dbReference type="NCBI Taxonomy" id="1908205"/>
    <lineage>
        <taxon>Bacteria</taxon>
        <taxon>Bacillati</taxon>
        <taxon>Actinomycetota</taxon>
        <taxon>Actinomycetes</taxon>
        <taxon>Mycobacteriales</taxon>
        <taxon>Mycobacteriaceae</taxon>
        <taxon>Mycobacterium</taxon>
    </lineage>
</organism>
<protein>
    <submittedName>
        <fullName evidence="2">PA-phosphatase</fullName>
    </submittedName>
</protein>
<evidence type="ECO:0000256" key="1">
    <source>
        <dbReference type="SAM" id="Phobius"/>
    </source>
</evidence>
<accession>A0A1S1JZ98</accession>
<dbReference type="AlphaFoldDB" id="A0A1S1JZ98"/>
<dbReference type="EMBL" id="MLHV01000030">
    <property type="protein sequence ID" value="OHT92239.1"/>
    <property type="molecule type" value="Genomic_DNA"/>
</dbReference>
<dbReference type="OrthoDB" id="4764155at2"/>
<feature type="transmembrane region" description="Helical" evidence="1">
    <location>
        <begin position="47"/>
        <end position="67"/>
    </location>
</feature>
<evidence type="ECO:0000313" key="3">
    <source>
        <dbReference type="Proteomes" id="UP000179636"/>
    </source>
</evidence>